<proteinExistence type="inferred from homology"/>
<evidence type="ECO:0000256" key="3">
    <source>
        <dbReference type="ARBA" id="ARBA00022448"/>
    </source>
</evidence>
<evidence type="ECO:0000256" key="5">
    <source>
        <dbReference type="ARBA" id="ARBA00022989"/>
    </source>
</evidence>
<evidence type="ECO:0000256" key="4">
    <source>
        <dbReference type="ARBA" id="ARBA00022692"/>
    </source>
</evidence>
<evidence type="ECO:0000313" key="10">
    <source>
        <dbReference type="EMBL" id="KAK1478839.1"/>
    </source>
</evidence>
<dbReference type="InterPro" id="IPR036291">
    <property type="entry name" value="NAD(P)-bd_dom_sf"/>
</dbReference>
<dbReference type="SUPFAM" id="SSF51735">
    <property type="entry name" value="NAD(P)-binding Rossmann-fold domains"/>
    <property type="match status" value="1"/>
</dbReference>
<protein>
    <recommendedName>
        <fullName evidence="9">Major facilitator superfamily (MFS) profile domain-containing protein</fullName>
    </recommendedName>
</protein>
<dbReference type="Gene3D" id="3.40.50.720">
    <property type="entry name" value="NAD(P)-binding Rossmann-like Domain"/>
    <property type="match status" value="1"/>
</dbReference>
<dbReference type="InterPro" id="IPR002328">
    <property type="entry name" value="ADH_Zn_CS"/>
</dbReference>
<dbReference type="EMBL" id="MLFU01000140">
    <property type="protein sequence ID" value="KAK1478839.1"/>
    <property type="molecule type" value="Genomic_DNA"/>
</dbReference>
<dbReference type="PROSITE" id="PS00059">
    <property type="entry name" value="ADH_ZINC"/>
    <property type="match status" value="1"/>
</dbReference>
<feature type="transmembrane region" description="Helical" evidence="8">
    <location>
        <begin position="627"/>
        <end position="646"/>
    </location>
</feature>
<dbReference type="PRINTS" id="PR00171">
    <property type="entry name" value="SUGRTRNSPORT"/>
</dbReference>
<sequence>MPVESDSGADVELQKSSVAMLEEVARQLTGPFSFQTLLRTIARPTMKAFRFLGPDKGLALQDVPIPSPGPEQALIRVKAAGLCHSDTHVLYGGGAAWMCALPVTLGHEVSGIITELGDSSFTSFKVDDRVAVACVGHPIQERNFHEALGVGCDGGYAEYAVAPIKNLVKIPDQVGFAEAAVATDSVATAYHAVVTEGRVSASHTVAVIGLGGLGLNGLAIAAHRGARVFGVDINTNKFEQAKEFGAVDCATDLSTFSGEIFDVILDFAGAQKTVETAISSVRPGGCVVLVGLAAQSVQITTTGIVTQNVSLKGSTSASIQEFTEVLDLIASGSIRPFMKEIPFEDVGKGLELLGTGNVNGRLMGGVNTARNYAELMGFGHWDEQQKIVVVDKPLLQGGIVAVYYLPGTLVGCLIGGWFGDRYGRLKTIAVACIWSICTAALQTAAQNADWMFCARVLNGIGTGMLNAITPVWATEVASHTSRGKFVAIEFTLNIFGVVVAYWLQFGTSKYEDPNSSFIWRFPIAFQIIPLIALFIMIWFMPESPRWLVKVGREEEARFILGRLRGNEGEDAKAAEAELQEIISIRDLEHDTAKQQSYFAMFFGIGSGKLHTGRRVQLVIWLQILQEWVGIAGITIYGPTIFTIAGISSEQRLWVSGVNNITYMFATLICVFTIDRIGRRWTLYWGAVAQGICMFCAGGLARATLNASPGNRSGLGGAATFFVFLYTAVFGATWLTVPWLYPAEIFPLQVRAKGNAWGVVGWSIGNGWTVLLLPTIFEKLNEKTLYLFGAVNFVSLVVVWALYPESNQRTLEEMDLVFASDSIWAWEAEKEFAKLKAENPSLVHSAHMGHGVVDAETGVTPNKVDNTHKE</sequence>
<feature type="transmembrane region" description="Helical" evidence="8">
    <location>
        <begin position="394"/>
        <end position="418"/>
    </location>
</feature>
<dbReference type="InterPro" id="IPR050360">
    <property type="entry name" value="MFS_Sugar_Transporters"/>
</dbReference>
<dbReference type="InterPro" id="IPR013154">
    <property type="entry name" value="ADH-like_N"/>
</dbReference>
<dbReference type="PANTHER" id="PTHR48022">
    <property type="entry name" value="PLASTIDIC GLUCOSE TRANSPORTER 4"/>
    <property type="match status" value="1"/>
</dbReference>
<feature type="transmembrane region" description="Helical" evidence="8">
    <location>
        <begin position="652"/>
        <end position="673"/>
    </location>
</feature>
<keyword evidence="6" id="KW-0560">Oxidoreductase</keyword>
<evidence type="ECO:0000313" key="11">
    <source>
        <dbReference type="Proteomes" id="UP001227543"/>
    </source>
</evidence>
<feature type="transmembrane region" description="Helical" evidence="8">
    <location>
        <begin position="720"/>
        <end position="741"/>
    </location>
</feature>
<comment type="subcellular location">
    <subcellularLocation>
        <location evidence="1">Membrane</location>
        <topology evidence="1">Multi-pass membrane protein</topology>
    </subcellularLocation>
</comment>
<dbReference type="SMART" id="SM00829">
    <property type="entry name" value="PKS_ER"/>
    <property type="match status" value="1"/>
</dbReference>
<dbReference type="Pfam" id="PF00083">
    <property type="entry name" value="Sugar_tr"/>
    <property type="match status" value="1"/>
</dbReference>
<evidence type="ECO:0000256" key="1">
    <source>
        <dbReference type="ARBA" id="ARBA00004141"/>
    </source>
</evidence>
<evidence type="ECO:0000256" key="6">
    <source>
        <dbReference type="ARBA" id="ARBA00023002"/>
    </source>
</evidence>
<dbReference type="PANTHER" id="PTHR48022:SF78">
    <property type="entry name" value="MONOSACCHARIDE TRANSPORTER, PUTATIVE (AFU_ORTHOLOGUE AFUA_2G02110)-RELATED"/>
    <property type="match status" value="1"/>
</dbReference>
<dbReference type="Gene3D" id="3.90.180.10">
    <property type="entry name" value="Medium-chain alcohol dehydrogenases, catalytic domain"/>
    <property type="match status" value="1"/>
</dbReference>
<keyword evidence="3" id="KW-0813">Transport</keyword>
<dbReference type="InterPro" id="IPR036259">
    <property type="entry name" value="MFS_trans_sf"/>
</dbReference>
<evidence type="ECO:0000256" key="8">
    <source>
        <dbReference type="SAM" id="Phobius"/>
    </source>
</evidence>
<dbReference type="PROSITE" id="PS50850">
    <property type="entry name" value="MFS"/>
    <property type="match status" value="1"/>
</dbReference>
<keyword evidence="7 8" id="KW-0472">Membrane</keyword>
<dbReference type="InterPro" id="IPR020846">
    <property type="entry name" value="MFS_dom"/>
</dbReference>
<gene>
    <name evidence="10" type="ORF">CTAM01_14937</name>
</gene>
<dbReference type="InterPro" id="IPR013149">
    <property type="entry name" value="ADH-like_C"/>
</dbReference>
<accession>A0ABQ9QMU7</accession>
<dbReference type="InterPro" id="IPR020843">
    <property type="entry name" value="ER"/>
</dbReference>
<evidence type="ECO:0000259" key="9">
    <source>
        <dbReference type="PROSITE" id="PS50850"/>
    </source>
</evidence>
<keyword evidence="5 8" id="KW-1133">Transmembrane helix</keyword>
<feature type="transmembrane region" description="Helical" evidence="8">
    <location>
        <begin position="517"/>
        <end position="539"/>
    </location>
</feature>
<comment type="caution">
    <text evidence="10">The sequence shown here is derived from an EMBL/GenBank/DDBJ whole genome shotgun (WGS) entry which is preliminary data.</text>
</comment>
<keyword evidence="4 8" id="KW-0812">Transmembrane</keyword>
<comment type="similarity">
    <text evidence="2">Belongs to the major facilitator superfamily. Sugar transporter (TC 2.A.1.1) family.</text>
</comment>
<dbReference type="InterPro" id="IPR003663">
    <property type="entry name" value="Sugar/inositol_transpt"/>
</dbReference>
<evidence type="ECO:0000256" key="2">
    <source>
        <dbReference type="ARBA" id="ARBA00010992"/>
    </source>
</evidence>
<feature type="transmembrane region" description="Helical" evidence="8">
    <location>
        <begin position="485"/>
        <end position="505"/>
    </location>
</feature>
<dbReference type="InterPro" id="IPR011032">
    <property type="entry name" value="GroES-like_sf"/>
</dbReference>
<feature type="domain" description="Major facilitator superfamily (MFS) profile" evidence="9">
    <location>
        <begin position="340"/>
        <end position="806"/>
    </location>
</feature>
<reference evidence="10 11" key="1">
    <citation type="submission" date="2016-10" db="EMBL/GenBank/DDBJ databases">
        <title>The genome sequence of Colletotrichum fioriniae PJ7.</title>
        <authorList>
            <person name="Baroncelli R."/>
        </authorList>
    </citation>
    <scope>NUCLEOTIDE SEQUENCE [LARGE SCALE GENOMIC DNA]</scope>
    <source>
        <strain evidence="10 11">Tom-12</strain>
    </source>
</reference>
<name>A0ABQ9QMU7_9PEZI</name>
<dbReference type="CDD" id="cd08254">
    <property type="entry name" value="hydroxyacyl_CoA_DH"/>
    <property type="match status" value="1"/>
</dbReference>
<keyword evidence="11" id="KW-1185">Reference proteome</keyword>
<dbReference type="InterPro" id="IPR005828">
    <property type="entry name" value="MFS_sugar_transport-like"/>
</dbReference>
<dbReference type="Proteomes" id="UP001227543">
    <property type="component" value="Unassembled WGS sequence"/>
</dbReference>
<dbReference type="GeneID" id="85415174"/>
<organism evidence="10 11">
    <name type="scientific">Colletotrichum tamarilloi</name>
    <dbReference type="NCBI Taxonomy" id="1209934"/>
    <lineage>
        <taxon>Eukaryota</taxon>
        <taxon>Fungi</taxon>
        <taxon>Dikarya</taxon>
        <taxon>Ascomycota</taxon>
        <taxon>Pezizomycotina</taxon>
        <taxon>Sordariomycetes</taxon>
        <taxon>Hypocreomycetidae</taxon>
        <taxon>Glomerellales</taxon>
        <taxon>Glomerellaceae</taxon>
        <taxon>Colletotrichum</taxon>
        <taxon>Colletotrichum acutatum species complex</taxon>
    </lineage>
</organism>
<dbReference type="SUPFAM" id="SSF50129">
    <property type="entry name" value="GroES-like"/>
    <property type="match status" value="1"/>
</dbReference>
<dbReference type="Gene3D" id="1.20.1250.20">
    <property type="entry name" value="MFS general substrate transporter like domains"/>
    <property type="match status" value="1"/>
</dbReference>
<evidence type="ECO:0000256" key="7">
    <source>
        <dbReference type="ARBA" id="ARBA00023136"/>
    </source>
</evidence>
<feature type="transmembrane region" description="Helical" evidence="8">
    <location>
        <begin position="753"/>
        <end position="772"/>
    </location>
</feature>
<feature type="transmembrane region" description="Helical" evidence="8">
    <location>
        <begin position="680"/>
        <end position="700"/>
    </location>
</feature>
<dbReference type="RefSeq" id="XP_060374499.1">
    <property type="nucleotide sequence ID" value="XM_060530936.1"/>
</dbReference>
<dbReference type="Pfam" id="PF00107">
    <property type="entry name" value="ADH_zinc_N"/>
    <property type="match status" value="1"/>
</dbReference>
<dbReference type="NCBIfam" id="TIGR00879">
    <property type="entry name" value="SP"/>
    <property type="match status" value="1"/>
</dbReference>
<dbReference type="Pfam" id="PF08240">
    <property type="entry name" value="ADH_N"/>
    <property type="match status" value="1"/>
</dbReference>
<feature type="transmembrane region" description="Helical" evidence="8">
    <location>
        <begin position="784"/>
        <end position="802"/>
    </location>
</feature>
<dbReference type="SUPFAM" id="SSF103473">
    <property type="entry name" value="MFS general substrate transporter"/>
    <property type="match status" value="1"/>
</dbReference>